<dbReference type="Proteomes" id="UP000188533">
    <property type="component" value="Unassembled WGS sequence"/>
</dbReference>
<sequence length="82" mass="8805">MDSLLSSNPSRTRRPHVDPAMTTAVILLVTEIGASIGGSVESTEVKVKSAKDFVSSLQREFCVYLSLPSVPISDAFPRLSPN</sequence>
<gene>
    <name evidence="1" type="ORF">LENED_012039</name>
</gene>
<comment type="caution">
    <text evidence="1">The sequence shown here is derived from an EMBL/GenBank/DDBJ whole genome shotgun (WGS) entry which is preliminary data.</text>
</comment>
<proteinExistence type="predicted"/>
<evidence type="ECO:0000313" key="2">
    <source>
        <dbReference type="Proteomes" id="UP000188533"/>
    </source>
</evidence>
<keyword evidence="2" id="KW-1185">Reference proteome</keyword>
<evidence type="ECO:0000313" key="1">
    <source>
        <dbReference type="EMBL" id="GAW09840.1"/>
    </source>
</evidence>
<name>A0A1Q3ERK6_LENED</name>
<organism evidence="1 2">
    <name type="scientific">Lentinula edodes</name>
    <name type="common">Shiitake mushroom</name>
    <name type="synonym">Lentinus edodes</name>
    <dbReference type="NCBI Taxonomy" id="5353"/>
    <lineage>
        <taxon>Eukaryota</taxon>
        <taxon>Fungi</taxon>
        <taxon>Dikarya</taxon>
        <taxon>Basidiomycota</taxon>
        <taxon>Agaricomycotina</taxon>
        <taxon>Agaricomycetes</taxon>
        <taxon>Agaricomycetidae</taxon>
        <taxon>Agaricales</taxon>
        <taxon>Marasmiineae</taxon>
        <taxon>Omphalotaceae</taxon>
        <taxon>Lentinula</taxon>
    </lineage>
</organism>
<dbReference type="AlphaFoldDB" id="A0A1Q3ERK6"/>
<accession>A0A1Q3ERK6</accession>
<reference evidence="1 2" key="2">
    <citation type="submission" date="2017-02" db="EMBL/GenBank/DDBJ databases">
        <title>A genome survey and senescence transcriptome analysis in Lentinula edodes.</title>
        <authorList>
            <person name="Sakamoto Y."/>
            <person name="Nakade K."/>
            <person name="Sato S."/>
            <person name="Yoshida Y."/>
            <person name="Miyazaki K."/>
            <person name="Natsume S."/>
            <person name="Konno N."/>
        </authorList>
    </citation>
    <scope>NUCLEOTIDE SEQUENCE [LARGE SCALE GENOMIC DNA]</scope>
    <source>
        <strain evidence="1 2">NBRC 111202</strain>
    </source>
</reference>
<dbReference type="EMBL" id="BDGU01001344">
    <property type="protein sequence ID" value="GAW09840.1"/>
    <property type="molecule type" value="Genomic_DNA"/>
</dbReference>
<protein>
    <submittedName>
        <fullName evidence="1">Uncharacterized protein</fullName>
    </submittedName>
</protein>
<reference evidence="1 2" key="1">
    <citation type="submission" date="2016-08" db="EMBL/GenBank/DDBJ databases">
        <authorList>
            <consortium name="Lentinula edodes genome sequencing consortium"/>
            <person name="Sakamoto Y."/>
            <person name="Nakade K."/>
            <person name="Sato S."/>
            <person name="Yoshida Y."/>
            <person name="Miyazaki K."/>
            <person name="Natsume S."/>
            <person name="Konno N."/>
        </authorList>
    </citation>
    <scope>NUCLEOTIDE SEQUENCE [LARGE SCALE GENOMIC DNA]</scope>
    <source>
        <strain evidence="1 2">NBRC 111202</strain>
    </source>
</reference>